<reference evidence="4" key="1">
    <citation type="submission" date="2022-11" db="EMBL/GenBank/DDBJ databases">
        <title>Centuries of genome instability and evolution in soft-shell clam transmissible cancer (bioRxiv).</title>
        <authorList>
            <person name="Hart S.F.M."/>
            <person name="Yonemitsu M.A."/>
            <person name="Giersch R.M."/>
            <person name="Beal B.F."/>
            <person name="Arriagada G."/>
            <person name="Davis B.W."/>
            <person name="Ostrander E.A."/>
            <person name="Goff S.P."/>
            <person name="Metzger M.J."/>
        </authorList>
    </citation>
    <scope>NUCLEOTIDE SEQUENCE</scope>
    <source>
        <strain evidence="4">MELC-2E11</strain>
        <tissue evidence="4">Siphon/mantle</tissue>
    </source>
</reference>
<dbReference type="SUPFAM" id="SSF51430">
    <property type="entry name" value="NAD(P)-linked oxidoreductase"/>
    <property type="match status" value="1"/>
</dbReference>
<dbReference type="Gene3D" id="3.20.20.100">
    <property type="entry name" value="NADP-dependent oxidoreductase domain"/>
    <property type="match status" value="1"/>
</dbReference>
<evidence type="ECO:0000313" key="5">
    <source>
        <dbReference type="Proteomes" id="UP001164746"/>
    </source>
</evidence>
<dbReference type="Proteomes" id="UP001164746">
    <property type="component" value="Chromosome 10"/>
</dbReference>
<protein>
    <submittedName>
        <fullName evidence="4">YAJO-like protein</fullName>
    </submittedName>
</protein>
<evidence type="ECO:0000256" key="1">
    <source>
        <dbReference type="ARBA" id="ARBA00023002"/>
    </source>
</evidence>
<organism evidence="4 5">
    <name type="scientific">Mya arenaria</name>
    <name type="common">Soft-shell clam</name>
    <dbReference type="NCBI Taxonomy" id="6604"/>
    <lineage>
        <taxon>Eukaryota</taxon>
        <taxon>Metazoa</taxon>
        <taxon>Spiralia</taxon>
        <taxon>Lophotrochozoa</taxon>
        <taxon>Mollusca</taxon>
        <taxon>Bivalvia</taxon>
        <taxon>Autobranchia</taxon>
        <taxon>Heteroconchia</taxon>
        <taxon>Euheterodonta</taxon>
        <taxon>Imparidentia</taxon>
        <taxon>Neoheterodontei</taxon>
        <taxon>Myida</taxon>
        <taxon>Myoidea</taxon>
        <taxon>Myidae</taxon>
        <taxon>Mya</taxon>
    </lineage>
</organism>
<feature type="domain" description="NADP-dependent oxidoreductase" evidence="3">
    <location>
        <begin position="36"/>
        <end position="352"/>
    </location>
</feature>
<dbReference type="InterPro" id="IPR023210">
    <property type="entry name" value="NADP_OxRdtase_dom"/>
</dbReference>
<evidence type="ECO:0000313" key="4">
    <source>
        <dbReference type="EMBL" id="WAR15854.1"/>
    </source>
</evidence>
<dbReference type="InterPro" id="IPR050523">
    <property type="entry name" value="AKR_Detox_Biosynth"/>
</dbReference>
<dbReference type="Pfam" id="PF00248">
    <property type="entry name" value="Aldo_ket_red"/>
    <property type="match status" value="1"/>
</dbReference>
<name>A0ABY7F385_MYAAR</name>
<proteinExistence type="inferred from homology"/>
<dbReference type="PANTHER" id="PTHR43364:SF4">
    <property type="entry name" value="NAD(P)-LINKED OXIDOREDUCTASE SUPERFAMILY PROTEIN"/>
    <property type="match status" value="1"/>
</dbReference>
<feature type="non-terminal residue" evidence="4">
    <location>
        <position position="357"/>
    </location>
</feature>
<accession>A0ABY7F385</accession>
<evidence type="ECO:0000259" key="3">
    <source>
        <dbReference type="Pfam" id="PF00248"/>
    </source>
</evidence>
<dbReference type="PANTHER" id="PTHR43364">
    <property type="entry name" value="NADH-SPECIFIC METHYLGLYOXAL REDUCTASE-RELATED"/>
    <property type="match status" value="1"/>
</dbReference>
<gene>
    <name evidence="4" type="ORF">MAR_030448</name>
</gene>
<dbReference type="CDD" id="cd19081">
    <property type="entry name" value="AKR_AKR9C1"/>
    <property type="match status" value="1"/>
</dbReference>
<evidence type="ECO:0000256" key="2">
    <source>
        <dbReference type="ARBA" id="ARBA00038157"/>
    </source>
</evidence>
<sequence length="357" mass="40321">MYKKYCKDLRQSTAMAAPAEVEYNFLGNTGVKVSNLGLGTMTFGSCTDGLFPAFYTNPKQLDEGTSHKVMDRYFELGGNFIDTANIYANGQSESFIGSWMKKKQNREDVVLATKCRWPMYMNKLQNGQGLSRRHIVQSLEDSLARLQTDYVDLYQGHGWDSGTPLEETLTTFEDLVRAGKIRYYGFSNVCGWQLQKIVDTAKHLNLRPCVTLQQEYSLLCRDSEWDAYEVCRNEGVGVLPWSPLKSGMLTGKFKRGETPDSKSSRAGYMSKNATQGQIQWSPWDQVKEREDYWKLIAIMERIAKAKGRSVAQVALRWLTQRDVVSAVIIGCTSVKQLEDNMGASGGWELSPEEGHSK</sequence>
<comment type="similarity">
    <text evidence="2">Belongs to the aldo/keto reductase family. Aldo/keto reductase 2 subfamily.</text>
</comment>
<dbReference type="InterPro" id="IPR036812">
    <property type="entry name" value="NAD(P)_OxRdtase_dom_sf"/>
</dbReference>
<keyword evidence="5" id="KW-1185">Reference proteome</keyword>
<keyword evidence="1" id="KW-0560">Oxidoreductase</keyword>
<dbReference type="EMBL" id="CP111021">
    <property type="protein sequence ID" value="WAR15854.1"/>
    <property type="molecule type" value="Genomic_DNA"/>
</dbReference>